<protein>
    <submittedName>
        <fullName evidence="8">DEAD/DEAH box helicase</fullName>
    </submittedName>
</protein>
<dbReference type="CDD" id="cd18793">
    <property type="entry name" value="SF2_C_SNF"/>
    <property type="match status" value="1"/>
</dbReference>
<dbReference type="RefSeq" id="WP_135573285.1">
    <property type="nucleotide sequence ID" value="NZ_RQFN01000024.1"/>
</dbReference>
<dbReference type="SMART" id="SM00487">
    <property type="entry name" value="DEXDc"/>
    <property type="match status" value="1"/>
</dbReference>
<sequence length="959" mass="110742">MNLVPHQKKILALELTRKRASGDPERLGKAMLGAQVDLNPHQLDAALFALESPLSRGVILADEVGLGKTIEAGLVLSQFLSEEKKRILIIAPANLRKQWSGELQEKFHLKSEIIEGKNFNSIQKSGIHNPFNNEKVVIVSYQFAKAKAFEISQISWDLVILDEAHRLRNVYKESNVIANTIKESLRGRFKLLLTATPLQNSLSELYGLVSIIDEQTFGDFDSFSQQFLRIQTEEQLQLLKNRIEGICKRTLRKQVLEYIKYTKRIPITKEFIPNADEDRLHEWISAYLQRENLAALPKSQRKLMTLILRKLLASSTYAIAGTLQALVDRLEKKLGVSDNSLDLEIEKLIADDFEEYEEIKEEWSDFQTQKSIPENYLLVESAEDLRAEIKELKEYLALANNIQANSKAEVLLTGLGQAFSEMERLGGAKKAVIFTESRRTQNYLFDFLSINGYANQILLFNGSNNDDTSKKIFQSWMEKHNGTDKISGSKTADIRAALVDEFKEKRQILIATEAAAEGINLQFCSIVVNYDLPWNPQRIEQRIGRCHRYGQNFDVVVVNFLNKKNLADVRVYELLSEKFQLFSGVFGASDEVLGNVETGVDFEKRIAEIFQSCRTKDEIQDAFDKLQSELQSDINERIKETREKLLTNFDEIVQEKLKIRMEESEILFDRQTKLLWILTKDAVHKHGKTNDLDLSFRLDSNPFPSLPIQLGHYRMGKSLFQENSFHSNHPLAKKILEAAVNEAIPEDGILKFTLSKDRIDQSYANIKNKQGDILATLWTLDSFEKEEVLLITILWDDGSTLDNEQAIRLFSRSCQWKPYAEKDLNSRTTKFEEIHSNKKNQILINRDLRNQDLFTKEYEKLDAWADDKRLSLQKELRSFDEEIKIRKKQAKDAGNLTDRLKLERERKEIEKRRDEAWKSFEMARRSIDEEKEKFLEEMEKKAKFVTTETVLFCGKIQIV</sequence>
<dbReference type="Pfam" id="PF00271">
    <property type="entry name" value="Helicase_C"/>
    <property type="match status" value="1"/>
</dbReference>
<dbReference type="InterPro" id="IPR027417">
    <property type="entry name" value="P-loop_NTPase"/>
</dbReference>
<dbReference type="PROSITE" id="PS51194">
    <property type="entry name" value="HELICASE_CTER"/>
    <property type="match status" value="1"/>
</dbReference>
<evidence type="ECO:0000256" key="3">
    <source>
        <dbReference type="ARBA" id="ARBA00022806"/>
    </source>
</evidence>
<proteinExistence type="predicted"/>
<dbReference type="Pfam" id="PF00176">
    <property type="entry name" value="SNF2-rel_dom"/>
    <property type="match status" value="1"/>
</dbReference>
<feature type="coiled-coil region" evidence="5">
    <location>
        <begin position="616"/>
        <end position="655"/>
    </location>
</feature>
<gene>
    <name evidence="8" type="ORF">EHQ31_12350</name>
</gene>
<dbReference type="SMART" id="SM00490">
    <property type="entry name" value="HELICc"/>
    <property type="match status" value="1"/>
</dbReference>
<evidence type="ECO:0000259" key="7">
    <source>
        <dbReference type="PROSITE" id="PS51194"/>
    </source>
</evidence>
<dbReference type="CDD" id="cd18011">
    <property type="entry name" value="DEXDc_RapA"/>
    <property type="match status" value="1"/>
</dbReference>
<dbReference type="EMBL" id="RQFO01000016">
    <property type="protein sequence ID" value="TGL01563.1"/>
    <property type="molecule type" value="Genomic_DNA"/>
</dbReference>
<name>A0ABY2LR16_9LEPT</name>
<feature type="domain" description="Helicase C-terminal" evidence="7">
    <location>
        <begin position="414"/>
        <end position="593"/>
    </location>
</feature>
<accession>A0ABY2LR16</accession>
<dbReference type="Gene3D" id="3.40.50.300">
    <property type="entry name" value="P-loop containing nucleotide triphosphate hydrolases"/>
    <property type="match status" value="1"/>
</dbReference>
<dbReference type="InterPro" id="IPR000330">
    <property type="entry name" value="SNF2_N"/>
</dbReference>
<dbReference type="InterPro" id="IPR057342">
    <property type="entry name" value="DEXDc_RapA"/>
</dbReference>
<dbReference type="InterPro" id="IPR014001">
    <property type="entry name" value="Helicase_ATP-bd"/>
</dbReference>
<dbReference type="InterPro" id="IPR038718">
    <property type="entry name" value="SNF2-like_sf"/>
</dbReference>
<dbReference type="GO" id="GO:0004386">
    <property type="term" value="F:helicase activity"/>
    <property type="evidence" value="ECO:0007669"/>
    <property type="project" value="UniProtKB-KW"/>
</dbReference>
<dbReference type="InterPro" id="IPR049730">
    <property type="entry name" value="SNF2/RAD54-like_C"/>
</dbReference>
<evidence type="ECO:0000259" key="6">
    <source>
        <dbReference type="PROSITE" id="PS51192"/>
    </source>
</evidence>
<dbReference type="PANTHER" id="PTHR45766">
    <property type="entry name" value="DNA ANNEALING HELICASE AND ENDONUCLEASE ZRANB3 FAMILY MEMBER"/>
    <property type="match status" value="1"/>
</dbReference>
<keyword evidence="4" id="KW-0067">ATP-binding</keyword>
<evidence type="ECO:0000256" key="2">
    <source>
        <dbReference type="ARBA" id="ARBA00022801"/>
    </source>
</evidence>
<evidence type="ECO:0000313" key="8">
    <source>
        <dbReference type="EMBL" id="TGL01563.1"/>
    </source>
</evidence>
<keyword evidence="3 8" id="KW-0347">Helicase</keyword>
<organism evidence="8 9">
    <name type="scientific">Leptospira montravelensis</name>
    <dbReference type="NCBI Taxonomy" id="2484961"/>
    <lineage>
        <taxon>Bacteria</taxon>
        <taxon>Pseudomonadati</taxon>
        <taxon>Spirochaetota</taxon>
        <taxon>Spirochaetia</taxon>
        <taxon>Leptospirales</taxon>
        <taxon>Leptospiraceae</taxon>
        <taxon>Leptospira</taxon>
    </lineage>
</organism>
<evidence type="ECO:0000313" key="9">
    <source>
        <dbReference type="Proteomes" id="UP000297465"/>
    </source>
</evidence>
<dbReference type="PANTHER" id="PTHR45766:SF6">
    <property type="entry name" value="SWI_SNF-RELATED MATRIX-ASSOCIATED ACTIN-DEPENDENT REGULATOR OF CHROMATIN SUBFAMILY A-LIKE PROTEIN 1"/>
    <property type="match status" value="1"/>
</dbReference>
<dbReference type="InterPro" id="IPR001650">
    <property type="entry name" value="Helicase_C-like"/>
</dbReference>
<evidence type="ECO:0000256" key="1">
    <source>
        <dbReference type="ARBA" id="ARBA00022741"/>
    </source>
</evidence>
<dbReference type="Proteomes" id="UP000297465">
    <property type="component" value="Unassembled WGS sequence"/>
</dbReference>
<comment type="caution">
    <text evidence="8">The sequence shown here is derived from an EMBL/GenBank/DDBJ whole genome shotgun (WGS) entry which is preliminary data.</text>
</comment>
<evidence type="ECO:0000256" key="4">
    <source>
        <dbReference type="ARBA" id="ARBA00022840"/>
    </source>
</evidence>
<keyword evidence="9" id="KW-1185">Reference proteome</keyword>
<feature type="domain" description="Helicase ATP-binding" evidence="6">
    <location>
        <begin position="49"/>
        <end position="215"/>
    </location>
</feature>
<keyword evidence="1" id="KW-0547">Nucleotide-binding</keyword>
<evidence type="ECO:0000256" key="5">
    <source>
        <dbReference type="SAM" id="Coils"/>
    </source>
</evidence>
<keyword evidence="2" id="KW-0378">Hydrolase</keyword>
<dbReference type="PROSITE" id="PS51192">
    <property type="entry name" value="HELICASE_ATP_BIND_1"/>
    <property type="match status" value="1"/>
</dbReference>
<keyword evidence="5" id="KW-0175">Coiled coil</keyword>
<dbReference type="SUPFAM" id="SSF52540">
    <property type="entry name" value="P-loop containing nucleoside triphosphate hydrolases"/>
    <property type="match status" value="2"/>
</dbReference>
<dbReference type="Gene3D" id="3.40.50.10810">
    <property type="entry name" value="Tandem AAA-ATPase domain"/>
    <property type="match status" value="1"/>
</dbReference>
<reference evidence="9" key="1">
    <citation type="journal article" date="2019" name="PLoS Negl. Trop. Dis.">
        <title>Revisiting the worldwide diversity of Leptospira species in the environment.</title>
        <authorList>
            <person name="Vincent A.T."/>
            <person name="Schiettekatte O."/>
            <person name="Bourhy P."/>
            <person name="Veyrier F.J."/>
            <person name="Picardeau M."/>
        </authorList>
    </citation>
    <scope>NUCLEOTIDE SEQUENCE [LARGE SCALE GENOMIC DNA]</scope>
    <source>
        <strain evidence="9">201800278</strain>
    </source>
</reference>